<dbReference type="InterPro" id="IPR005846">
    <property type="entry name" value="A-D-PHexomutase_a/b/a-III"/>
</dbReference>
<reference evidence="13 14" key="1">
    <citation type="journal article" date="2013" name="Genome Announc.">
        <title>Draft genome sequences for three mercury-methylating, sulfate-reducing bacteria.</title>
        <authorList>
            <person name="Brown S.D."/>
            <person name="Hurt R.A.Jr."/>
            <person name="Gilmour C.C."/>
            <person name="Elias D.A."/>
        </authorList>
    </citation>
    <scope>NUCLEOTIDE SEQUENCE [LARGE SCALE GENOMIC DNA]</scope>
    <source>
        <strain evidence="13 14">DSM 16529</strain>
    </source>
</reference>
<dbReference type="eggNOG" id="COG1109">
    <property type="taxonomic scope" value="Bacteria"/>
</dbReference>
<dbReference type="GO" id="GO:0000287">
    <property type="term" value="F:magnesium ion binding"/>
    <property type="evidence" value="ECO:0007669"/>
    <property type="project" value="UniProtKB-UniRule"/>
</dbReference>
<comment type="PTM">
    <text evidence="6">Activated by phosphorylation.</text>
</comment>
<dbReference type="PATRIC" id="fig|1121439.3.peg.1008"/>
<evidence type="ECO:0000256" key="2">
    <source>
        <dbReference type="ARBA" id="ARBA00022553"/>
    </source>
</evidence>
<dbReference type="PROSITE" id="PS00710">
    <property type="entry name" value="PGM_PMM"/>
    <property type="match status" value="1"/>
</dbReference>
<dbReference type="InterPro" id="IPR036900">
    <property type="entry name" value="A-D-PHexomutase_C_sf"/>
</dbReference>
<feature type="domain" description="Alpha-D-phosphohexomutase alpha/beta/alpha" evidence="12">
    <location>
        <begin position="262"/>
        <end position="372"/>
    </location>
</feature>
<dbReference type="InterPro" id="IPR016066">
    <property type="entry name" value="A-D-PHexomutase_CS"/>
</dbReference>
<dbReference type="Pfam" id="PF02878">
    <property type="entry name" value="PGM_PMM_I"/>
    <property type="match status" value="1"/>
</dbReference>
<comment type="caution">
    <text evidence="13">The sequence shown here is derived from an EMBL/GenBank/DDBJ whole genome shotgun (WGS) entry which is preliminary data.</text>
</comment>
<feature type="binding site" description="via phosphate group" evidence="6">
    <location>
        <position position="102"/>
    </location>
    <ligand>
        <name>Mg(2+)</name>
        <dbReference type="ChEBI" id="CHEBI:18420"/>
    </ligand>
</feature>
<dbReference type="Pfam" id="PF02880">
    <property type="entry name" value="PGM_PMM_III"/>
    <property type="match status" value="1"/>
</dbReference>
<evidence type="ECO:0000259" key="11">
    <source>
        <dbReference type="Pfam" id="PF02879"/>
    </source>
</evidence>
<evidence type="ECO:0000313" key="13">
    <source>
        <dbReference type="EMBL" id="EPR34788.1"/>
    </source>
</evidence>
<dbReference type="FunFam" id="3.30.310.50:FF:000001">
    <property type="entry name" value="Phosphoglucosamine mutase"/>
    <property type="match status" value="1"/>
</dbReference>
<evidence type="ECO:0000256" key="3">
    <source>
        <dbReference type="ARBA" id="ARBA00022723"/>
    </source>
</evidence>
<keyword evidence="14" id="KW-1185">Reference proteome</keyword>
<dbReference type="InterPro" id="IPR016055">
    <property type="entry name" value="A-D-PHexomutase_a/b/a-I/II/III"/>
</dbReference>
<dbReference type="InterPro" id="IPR005843">
    <property type="entry name" value="A-D-PHexomutase_C"/>
</dbReference>
<dbReference type="GO" id="GO:0005975">
    <property type="term" value="P:carbohydrate metabolic process"/>
    <property type="evidence" value="ECO:0007669"/>
    <property type="project" value="InterPro"/>
</dbReference>
<gene>
    <name evidence="6" type="primary">glmM</name>
    <name evidence="13" type="ORF">dsat_2607</name>
</gene>
<dbReference type="HAMAP" id="MF_01554_B">
    <property type="entry name" value="GlmM_B"/>
    <property type="match status" value="1"/>
</dbReference>
<evidence type="ECO:0000259" key="9">
    <source>
        <dbReference type="Pfam" id="PF00408"/>
    </source>
</evidence>
<feature type="domain" description="Alpha-D-phosphohexomutase alpha/beta/alpha" evidence="10">
    <location>
        <begin position="4"/>
        <end position="136"/>
    </location>
</feature>
<comment type="cofactor">
    <cofactor evidence="6">
        <name>Mg(2+)</name>
        <dbReference type="ChEBI" id="CHEBI:18420"/>
    </cofactor>
    <text evidence="6">Binds 1 Mg(2+) ion per subunit.</text>
</comment>
<feature type="binding site" evidence="6">
    <location>
        <position position="247"/>
    </location>
    <ligand>
        <name>Mg(2+)</name>
        <dbReference type="ChEBI" id="CHEBI:18420"/>
    </ligand>
</feature>
<keyword evidence="2 6" id="KW-0597">Phosphoprotein</keyword>
<dbReference type="AlphaFoldDB" id="S7UR82"/>
<sequence length="451" mass="48522">MNKRLFGTDGMRGRVGEWPMTPEVALRLGLAAGRVFKSLTPHKRIIIGKDTRLSGYVFETALTSGLCASGMDVFLVGPLPTPAISFLTRNMRAAAGVVISASHNPYCDNGIKFFDALGMKLPDEMEAQISELVLADGFHQWDYPEPEAVGRAHRIADASGRYIVAVKNAFPQDRTLEGLTIALDCANGAAYKVAPLVFEELGAKVVKIGCDPTGKNINDRCGSTYPEVIAAKVREVNADIGIALDGDADRIIVVDEKGVVLDGDQIMALCAQDLMERGEMNGGTLVATVMSNMALEIFMRERGGRLLRTPVGDRHVAEAMRREGAVLGGEQSGHIIFVNFATTGDGILAALQLLRIMVAKQKPLSELSHLLEPFPQVLLNVPVGRKVPFEDAPQVGAAVAEAERRLADKGRVLLRYSGTEAKVRVMVEGEDHELVSSLAADIAGACEAHLR</sequence>
<evidence type="ECO:0000256" key="7">
    <source>
        <dbReference type="RuleBase" id="RU004326"/>
    </source>
</evidence>
<dbReference type="InterPro" id="IPR005844">
    <property type="entry name" value="A-D-PHexomutase_a/b/a-I"/>
</dbReference>
<evidence type="ECO:0000256" key="6">
    <source>
        <dbReference type="HAMAP-Rule" id="MF_01554"/>
    </source>
</evidence>
<evidence type="ECO:0000256" key="8">
    <source>
        <dbReference type="RuleBase" id="RU004327"/>
    </source>
</evidence>
<dbReference type="NCBIfam" id="TIGR01455">
    <property type="entry name" value="glmM"/>
    <property type="match status" value="1"/>
</dbReference>
<dbReference type="SUPFAM" id="SSF53738">
    <property type="entry name" value="Phosphoglucomutase, first 3 domains"/>
    <property type="match status" value="3"/>
</dbReference>
<dbReference type="Pfam" id="PF00408">
    <property type="entry name" value="PGM_PMM_IV"/>
    <property type="match status" value="1"/>
</dbReference>
<evidence type="ECO:0000256" key="1">
    <source>
        <dbReference type="ARBA" id="ARBA00010231"/>
    </source>
</evidence>
<dbReference type="RefSeq" id="WP_020886492.1">
    <property type="nucleotide sequence ID" value="NZ_ATHI01000006.1"/>
</dbReference>
<evidence type="ECO:0000256" key="5">
    <source>
        <dbReference type="ARBA" id="ARBA00023235"/>
    </source>
</evidence>
<protein>
    <recommendedName>
        <fullName evidence="6 8">Phosphoglucosamine mutase</fullName>
        <ecNumber evidence="6 8">5.4.2.10</ecNumber>
    </recommendedName>
</protein>
<dbReference type="InterPro" id="IPR050060">
    <property type="entry name" value="Phosphoglucosamine_mutase"/>
</dbReference>
<dbReference type="GO" id="GO:0006048">
    <property type="term" value="P:UDP-N-acetylglucosamine biosynthetic process"/>
    <property type="evidence" value="ECO:0007669"/>
    <property type="project" value="TreeGrafter"/>
</dbReference>
<dbReference type="FunFam" id="3.40.120.10:FF:000003">
    <property type="entry name" value="Phosphoglucosamine mutase"/>
    <property type="match status" value="1"/>
</dbReference>
<dbReference type="OrthoDB" id="9806956at2"/>
<keyword evidence="3 6" id="KW-0479">Metal-binding</keyword>
<comment type="catalytic activity">
    <reaction evidence="6 8">
        <text>alpha-D-glucosamine 1-phosphate = D-glucosamine 6-phosphate</text>
        <dbReference type="Rhea" id="RHEA:23424"/>
        <dbReference type="ChEBI" id="CHEBI:58516"/>
        <dbReference type="ChEBI" id="CHEBI:58725"/>
        <dbReference type="EC" id="5.4.2.10"/>
    </reaction>
</comment>
<dbReference type="STRING" id="1121439.dsat_2607"/>
<feature type="domain" description="Alpha-D-phosphohexomutase alpha/beta/alpha" evidence="11">
    <location>
        <begin position="161"/>
        <end position="258"/>
    </location>
</feature>
<dbReference type="NCBIfam" id="NF008139">
    <property type="entry name" value="PRK10887.1"/>
    <property type="match status" value="1"/>
</dbReference>
<proteinExistence type="inferred from homology"/>
<dbReference type="Gene3D" id="3.40.120.10">
    <property type="entry name" value="Alpha-D-Glucose-1,6-Bisphosphate, subunit A, domain 3"/>
    <property type="match status" value="3"/>
</dbReference>
<dbReference type="Proteomes" id="UP000014975">
    <property type="component" value="Unassembled WGS sequence"/>
</dbReference>
<evidence type="ECO:0000259" key="10">
    <source>
        <dbReference type="Pfam" id="PF02878"/>
    </source>
</evidence>
<dbReference type="InterPro" id="IPR005841">
    <property type="entry name" value="Alpha-D-phosphohexomutase_SF"/>
</dbReference>
<feature type="binding site" evidence="6">
    <location>
        <position position="245"/>
    </location>
    <ligand>
        <name>Mg(2+)</name>
        <dbReference type="ChEBI" id="CHEBI:18420"/>
    </ligand>
</feature>
<evidence type="ECO:0000259" key="12">
    <source>
        <dbReference type="Pfam" id="PF02880"/>
    </source>
</evidence>
<dbReference type="PRINTS" id="PR00509">
    <property type="entry name" value="PGMPMM"/>
</dbReference>
<keyword evidence="4 6" id="KW-0460">Magnesium</keyword>
<accession>S7UR82</accession>
<dbReference type="PANTHER" id="PTHR42946:SF1">
    <property type="entry name" value="PHOSPHOGLUCOMUTASE (ALPHA-D-GLUCOSE-1,6-BISPHOSPHATE-DEPENDENT)"/>
    <property type="match status" value="1"/>
</dbReference>
<dbReference type="PANTHER" id="PTHR42946">
    <property type="entry name" value="PHOSPHOHEXOSE MUTASE"/>
    <property type="match status" value="1"/>
</dbReference>
<evidence type="ECO:0000313" key="14">
    <source>
        <dbReference type="Proteomes" id="UP000014975"/>
    </source>
</evidence>
<feature type="modified residue" description="Phosphoserine" evidence="6">
    <location>
        <position position="102"/>
    </location>
</feature>
<evidence type="ECO:0000256" key="4">
    <source>
        <dbReference type="ARBA" id="ARBA00022842"/>
    </source>
</evidence>
<name>S7UR82_9BACT</name>
<organism evidence="13 14">
    <name type="scientific">Alkalidesulfovibrio alkalitolerans DSM 16529</name>
    <dbReference type="NCBI Taxonomy" id="1121439"/>
    <lineage>
        <taxon>Bacteria</taxon>
        <taxon>Pseudomonadati</taxon>
        <taxon>Thermodesulfobacteriota</taxon>
        <taxon>Desulfovibrionia</taxon>
        <taxon>Desulfovibrionales</taxon>
        <taxon>Desulfovibrionaceae</taxon>
        <taxon>Alkalidesulfovibrio</taxon>
    </lineage>
</organism>
<feature type="active site" description="Phosphoserine intermediate" evidence="6">
    <location>
        <position position="102"/>
    </location>
</feature>
<comment type="function">
    <text evidence="6 8">Catalyzes the conversion of glucosamine-6-phosphate to glucosamine-1-phosphate.</text>
</comment>
<dbReference type="Gene3D" id="3.30.310.50">
    <property type="entry name" value="Alpha-D-phosphohexomutase, C-terminal domain"/>
    <property type="match status" value="1"/>
</dbReference>
<feature type="domain" description="Alpha-D-phosphohexomutase C-terminal" evidence="9">
    <location>
        <begin position="378"/>
        <end position="444"/>
    </location>
</feature>
<dbReference type="EMBL" id="ATHI01000006">
    <property type="protein sequence ID" value="EPR34788.1"/>
    <property type="molecule type" value="Genomic_DNA"/>
</dbReference>
<dbReference type="GO" id="GO:0009252">
    <property type="term" value="P:peptidoglycan biosynthetic process"/>
    <property type="evidence" value="ECO:0007669"/>
    <property type="project" value="TreeGrafter"/>
</dbReference>
<dbReference type="FunFam" id="3.40.120.10:FF:000001">
    <property type="entry name" value="Phosphoglucosamine mutase"/>
    <property type="match status" value="1"/>
</dbReference>
<dbReference type="InterPro" id="IPR005845">
    <property type="entry name" value="A-D-PHexomutase_a/b/a-II"/>
</dbReference>
<dbReference type="EC" id="5.4.2.10" evidence="6 8"/>
<dbReference type="InterPro" id="IPR006352">
    <property type="entry name" value="GlmM_bact"/>
</dbReference>
<dbReference type="GO" id="GO:0005829">
    <property type="term" value="C:cytosol"/>
    <property type="evidence" value="ECO:0007669"/>
    <property type="project" value="TreeGrafter"/>
</dbReference>
<dbReference type="Pfam" id="PF02879">
    <property type="entry name" value="PGM_PMM_II"/>
    <property type="match status" value="1"/>
</dbReference>
<feature type="binding site" evidence="6">
    <location>
        <position position="249"/>
    </location>
    <ligand>
        <name>Mg(2+)</name>
        <dbReference type="ChEBI" id="CHEBI:18420"/>
    </ligand>
</feature>
<dbReference type="SUPFAM" id="SSF55957">
    <property type="entry name" value="Phosphoglucomutase, C-terminal domain"/>
    <property type="match status" value="1"/>
</dbReference>
<dbReference type="GO" id="GO:0004615">
    <property type="term" value="F:phosphomannomutase activity"/>
    <property type="evidence" value="ECO:0007669"/>
    <property type="project" value="TreeGrafter"/>
</dbReference>
<comment type="similarity">
    <text evidence="1 6 7">Belongs to the phosphohexose mutase family.</text>
</comment>
<dbReference type="CDD" id="cd05802">
    <property type="entry name" value="GlmM"/>
    <property type="match status" value="1"/>
</dbReference>
<keyword evidence="5 6" id="KW-0413">Isomerase</keyword>
<dbReference type="GO" id="GO:0008966">
    <property type="term" value="F:phosphoglucosamine mutase activity"/>
    <property type="evidence" value="ECO:0007669"/>
    <property type="project" value="UniProtKB-UniRule"/>
</dbReference>